<evidence type="ECO:0000259" key="2">
    <source>
        <dbReference type="Pfam" id="PF25483"/>
    </source>
</evidence>
<protein>
    <recommendedName>
        <fullName evidence="2">DUF7906 domain-containing protein</fullName>
    </recommendedName>
</protein>
<proteinExistence type="predicted"/>
<keyword evidence="1" id="KW-0472">Membrane</keyword>
<keyword evidence="4" id="KW-1185">Reference proteome</keyword>
<accession>L8GIM2</accession>
<sequence>MRRPYIASWTEPIAVDLRINVVLVGLNGDGAFTYKLPESRLASLLATALPTYRPSLVEEERPLNVEYTLRYDVHHQHNIGTFTKMLGEELSKLGPPDRGATLTDYAVPPSALQAWQSYFDSITVADEYSIILLNPCKRALENARTGAEGTTVEPRWQYHYNYDGAPTQAWVSEGRYTVVDLSAGPVVYGPSDVGEGAVTAASLPRLGKFHNKLRTLGQNRLYERYTVSDFAEIEAHIATTVISAIQHVFVPDIRFPAVQADKVLVPIVVLRNHVEFNPWRKGHPYSIDIDAIRREVAKLALPNQEVTIVTDLHGLHEHKHIALALAKAHKTDTVHELNVWGRYDAKEKPYIDGRALLQQMKDAQDIITSGFLQSAEERAHLSAFFSRSQPAAQASASDSQKASRPLGTRILPVYVFSLLLSPHLQNSLLDRSSLYTASAEGVIVLQTNSTEVPVPYFAQDSPVLVHPNDPTRYIIAGIATALGALNTPLQRYSPLHSRVLQSHMWANGHHPFGPYATTTGISRVFVDMVTRNAVLSRLDQALKKIHKSIADVDRFAKRYLYDPFGENITMTEFQGRTVGSTTEFTGSMADLEPGSNGPELWQSSEGERTSTFLHFQELPASTVERLYGEMNRLEGMFHRVGGLLRDYKLNEAYEVSSSLGLAAMTFAQYVRDEIQAAEAELVCCILQHTPTHSSFFGDLLQYFLVFVVAVLFMLALVVFLKKKPQTKQSLLSKRR</sequence>
<dbReference type="OrthoDB" id="18451at2759"/>
<keyword evidence="1" id="KW-1133">Transmembrane helix</keyword>
<dbReference type="KEGG" id="acan:ACA1_094040"/>
<dbReference type="GeneID" id="14913390"/>
<dbReference type="EMBL" id="KB008103">
    <property type="protein sequence ID" value="ELR12847.1"/>
    <property type="molecule type" value="Genomic_DNA"/>
</dbReference>
<dbReference type="AlphaFoldDB" id="L8GIM2"/>
<name>L8GIM2_ACACF</name>
<feature type="domain" description="DUF7906" evidence="2">
    <location>
        <begin position="16"/>
        <end position="251"/>
    </location>
</feature>
<evidence type="ECO:0000256" key="1">
    <source>
        <dbReference type="SAM" id="Phobius"/>
    </source>
</evidence>
<dbReference type="Pfam" id="PF25483">
    <property type="entry name" value="DUF7906"/>
    <property type="match status" value="1"/>
</dbReference>
<gene>
    <name evidence="3" type="ORF">ACA1_094040</name>
</gene>
<evidence type="ECO:0000313" key="4">
    <source>
        <dbReference type="Proteomes" id="UP000011083"/>
    </source>
</evidence>
<dbReference type="Proteomes" id="UP000011083">
    <property type="component" value="Unassembled WGS sequence"/>
</dbReference>
<dbReference type="VEuPathDB" id="AmoebaDB:ACA1_094040"/>
<keyword evidence="1" id="KW-0812">Transmembrane</keyword>
<dbReference type="InterPro" id="IPR057228">
    <property type="entry name" value="DUF7906"/>
</dbReference>
<feature type="transmembrane region" description="Helical" evidence="1">
    <location>
        <begin position="699"/>
        <end position="720"/>
    </location>
</feature>
<dbReference type="OMA" id="NRYNIMD"/>
<dbReference type="RefSeq" id="XP_004334860.1">
    <property type="nucleotide sequence ID" value="XM_004334812.1"/>
</dbReference>
<organism evidence="3 4">
    <name type="scientific">Acanthamoeba castellanii (strain ATCC 30010 / Neff)</name>
    <dbReference type="NCBI Taxonomy" id="1257118"/>
    <lineage>
        <taxon>Eukaryota</taxon>
        <taxon>Amoebozoa</taxon>
        <taxon>Discosea</taxon>
        <taxon>Longamoebia</taxon>
        <taxon>Centramoebida</taxon>
        <taxon>Acanthamoebidae</taxon>
        <taxon>Acanthamoeba</taxon>
    </lineage>
</organism>
<reference evidence="3 4" key="1">
    <citation type="journal article" date="2013" name="Genome Biol.">
        <title>Genome of Acanthamoeba castellanii highlights extensive lateral gene transfer and early evolution of tyrosine kinase signaling.</title>
        <authorList>
            <person name="Clarke M."/>
            <person name="Lohan A.J."/>
            <person name="Liu B."/>
            <person name="Lagkouvardos I."/>
            <person name="Roy S."/>
            <person name="Zafar N."/>
            <person name="Bertelli C."/>
            <person name="Schilde C."/>
            <person name="Kianianmomeni A."/>
            <person name="Burglin T.R."/>
            <person name="Frech C."/>
            <person name="Turcotte B."/>
            <person name="Kopec K.O."/>
            <person name="Synnott J.M."/>
            <person name="Choo C."/>
            <person name="Paponov I."/>
            <person name="Finkler A."/>
            <person name="Soon Heng Tan C."/>
            <person name="Hutchins A.P."/>
            <person name="Weinmeier T."/>
            <person name="Rattei T."/>
            <person name="Chu J.S."/>
            <person name="Gimenez G."/>
            <person name="Irimia M."/>
            <person name="Rigden D.J."/>
            <person name="Fitzpatrick D.A."/>
            <person name="Lorenzo-Morales J."/>
            <person name="Bateman A."/>
            <person name="Chiu C.H."/>
            <person name="Tang P."/>
            <person name="Hegemann P."/>
            <person name="Fromm H."/>
            <person name="Raoult D."/>
            <person name="Greub G."/>
            <person name="Miranda-Saavedra D."/>
            <person name="Chen N."/>
            <person name="Nash P."/>
            <person name="Ginger M.L."/>
            <person name="Horn M."/>
            <person name="Schaap P."/>
            <person name="Caler L."/>
            <person name="Loftus B."/>
        </authorList>
    </citation>
    <scope>NUCLEOTIDE SEQUENCE [LARGE SCALE GENOMIC DNA]</scope>
    <source>
        <strain evidence="3 4">Neff</strain>
    </source>
</reference>
<evidence type="ECO:0000313" key="3">
    <source>
        <dbReference type="EMBL" id="ELR12847.1"/>
    </source>
</evidence>
<dbReference type="PANTHER" id="PTHR31515:SF0">
    <property type="entry name" value="TRANSMEMBRANE PROTEIN"/>
    <property type="match status" value="1"/>
</dbReference>
<dbReference type="PANTHER" id="PTHR31515">
    <property type="entry name" value="TRANSMEMBRANE PROTEIN-RELATED"/>
    <property type="match status" value="1"/>
</dbReference>